<dbReference type="Pfam" id="PF00067">
    <property type="entry name" value="p450"/>
    <property type="match status" value="1"/>
</dbReference>
<keyword evidence="2 7" id="KW-0349">Heme</keyword>
<evidence type="ECO:0000256" key="6">
    <source>
        <dbReference type="ARBA" id="ARBA00023033"/>
    </source>
</evidence>
<keyword evidence="4 7" id="KW-0560">Oxidoreductase</keyword>
<name>A0ABM1AFE8_APLCA</name>
<evidence type="ECO:0000256" key="2">
    <source>
        <dbReference type="ARBA" id="ARBA00022617"/>
    </source>
</evidence>
<evidence type="ECO:0000256" key="8">
    <source>
        <dbReference type="SAM" id="Phobius"/>
    </source>
</evidence>
<dbReference type="InterPro" id="IPR017972">
    <property type="entry name" value="Cyt_P450_CS"/>
</dbReference>
<dbReference type="PROSITE" id="PS00086">
    <property type="entry name" value="CYTOCHROME_P450"/>
    <property type="match status" value="1"/>
</dbReference>
<evidence type="ECO:0000256" key="7">
    <source>
        <dbReference type="RuleBase" id="RU000461"/>
    </source>
</evidence>
<dbReference type="PRINTS" id="PR00463">
    <property type="entry name" value="EP450I"/>
</dbReference>
<dbReference type="RefSeq" id="XP_012946610.1">
    <property type="nucleotide sequence ID" value="XM_013091156.2"/>
</dbReference>
<accession>A0ABM1AFE8</accession>
<dbReference type="Proteomes" id="UP000694888">
    <property type="component" value="Unplaced"/>
</dbReference>
<keyword evidence="8" id="KW-0472">Membrane</keyword>
<proteinExistence type="inferred from homology"/>
<dbReference type="InterPro" id="IPR001128">
    <property type="entry name" value="Cyt_P450"/>
</dbReference>
<keyword evidence="6 7" id="KW-0503">Monooxygenase</keyword>
<keyword evidence="8" id="KW-0812">Transmembrane</keyword>
<dbReference type="PRINTS" id="PR00385">
    <property type="entry name" value="P450"/>
</dbReference>
<evidence type="ECO:0000313" key="10">
    <source>
        <dbReference type="RefSeq" id="XP_012946610.1"/>
    </source>
</evidence>
<reference evidence="10" key="1">
    <citation type="submission" date="2025-08" db="UniProtKB">
        <authorList>
            <consortium name="RefSeq"/>
        </authorList>
    </citation>
    <scope>IDENTIFICATION</scope>
</reference>
<evidence type="ECO:0000256" key="3">
    <source>
        <dbReference type="ARBA" id="ARBA00022723"/>
    </source>
</evidence>
<gene>
    <name evidence="10" type="primary">LOC101850531</name>
</gene>
<evidence type="ECO:0000256" key="1">
    <source>
        <dbReference type="ARBA" id="ARBA00010617"/>
    </source>
</evidence>
<dbReference type="PANTHER" id="PTHR24289">
    <property type="entry name" value="STEROID 17-ALPHA-HYDROXYLASE/17,20 LYASE"/>
    <property type="match status" value="1"/>
</dbReference>
<keyword evidence="8" id="KW-1133">Transmembrane helix</keyword>
<evidence type="ECO:0000256" key="5">
    <source>
        <dbReference type="ARBA" id="ARBA00023004"/>
    </source>
</evidence>
<evidence type="ECO:0000256" key="4">
    <source>
        <dbReference type="ARBA" id="ARBA00023002"/>
    </source>
</evidence>
<organism evidence="9 10">
    <name type="scientific">Aplysia californica</name>
    <name type="common">California sea hare</name>
    <dbReference type="NCBI Taxonomy" id="6500"/>
    <lineage>
        <taxon>Eukaryota</taxon>
        <taxon>Metazoa</taxon>
        <taxon>Spiralia</taxon>
        <taxon>Lophotrochozoa</taxon>
        <taxon>Mollusca</taxon>
        <taxon>Gastropoda</taxon>
        <taxon>Heterobranchia</taxon>
        <taxon>Euthyneura</taxon>
        <taxon>Tectipleura</taxon>
        <taxon>Aplysiida</taxon>
        <taxon>Aplysioidea</taxon>
        <taxon>Aplysiidae</taxon>
        <taxon>Aplysia</taxon>
    </lineage>
</organism>
<comment type="similarity">
    <text evidence="1 7">Belongs to the cytochrome P450 family.</text>
</comment>
<keyword evidence="5 7" id="KW-0408">Iron</keyword>
<keyword evidence="9" id="KW-1185">Reference proteome</keyword>
<dbReference type="PANTHER" id="PTHR24289:SF1">
    <property type="entry name" value="STEROID 17-ALPHA-HYDROXYLASE_17,20 LYASE"/>
    <property type="match status" value="1"/>
</dbReference>
<dbReference type="SUPFAM" id="SSF48264">
    <property type="entry name" value="Cytochrome P450"/>
    <property type="match status" value="1"/>
</dbReference>
<feature type="transmembrane region" description="Helical" evidence="8">
    <location>
        <begin position="12"/>
        <end position="36"/>
    </location>
</feature>
<protein>
    <submittedName>
        <fullName evidence="10">Cytochrome P450 1A2-like</fullName>
    </submittedName>
</protein>
<dbReference type="InterPro" id="IPR002401">
    <property type="entry name" value="Cyt_P450_E_grp-I"/>
</dbReference>
<dbReference type="Gene3D" id="1.10.630.10">
    <property type="entry name" value="Cytochrome P450"/>
    <property type="match status" value="1"/>
</dbReference>
<evidence type="ECO:0000313" key="9">
    <source>
        <dbReference type="Proteomes" id="UP000694888"/>
    </source>
</evidence>
<dbReference type="GeneID" id="101850531"/>
<keyword evidence="3 7" id="KW-0479">Metal-binding</keyword>
<dbReference type="InterPro" id="IPR036396">
    <property type="entry name" value="Cyt_P450_sf"/>
</dbReference>
<sequence length="520" mass="59438">MLYCYTFQPTGRIMIADLILFCLVLTILFVIGVSLFQPRKGKIPGPPFLYGLRTVLASLRKNNLHVIAETWAKQYGDLVEVDAGLNKIVFINDPELVRRLFCDLEWRDITNDRPPTFMGEYICGNYMDILTANFSPGLTKRRKLFHNALKFYGEGVHTFESLMQKTTGELVGRIKQHEGNVPLFQEIVNYICFVVGVILKGENTTDADLDIIRDMNTNINKCFRFENETLMRYFPFLRFVPGLRIKKSVDDLMFSAKKTEENFFWKIRESSNRSDGKDSNDGGGIVACLLEMQKKMREENLPDAPSDAVVVNLIIDVLGGAYLSTASSLTSLFLNLIKNQKIQDRIHEEIEDVIGDEVPSFEHRRLMPYTEAAILESFRISSVSPFSVPHFANNDFTVDGRTVKKGSVLLQNTWYFHHSEDLWPDPWTLKPERFLDESGQLLDSNHPVRRNLIVFGTGRRICPGESLARSRVFLILVTLLQKYRFLPPSGVELPSSSPINWTPDIVFFSDPYMCKVEAKS</sequence>